<protein>
    <submittedName>
        <fullName evidence="1">Uncharacterized protein</fullName>
    </submittedName>
</protein>
<reference evidence="1" key="1">
    <citation type="journal article" date="2019" name="bioRxiv">
        <title>The Genome of the Zebra Mussel, Dreissena polymorpha: A Resource for Invasive Species Research.</title>
        <authorList>
            <person name="McCartney M.A."/>
            <person name="Auch B."/>
            <person name="Kono T."/>
            <person name="Mallez S."/>
            <person name="Zhang Y."/>
            <person name="Obille A."/>
            <person name="Becker A."/>
            <person name="Abrahante J.E."/>
            <person name="Garbe J."/>
            <person name="Badalamenti J.P."/>
            <person name="Herman A."/>
            <person name="Mangelson H."/>
            <person name="Liachko I."/>
            <person name="Sullivan S."/>
            <person name="Sone E.D."/>
            <person name="Koren S."/>
            <person name="Silverstein K.A.T."/>
            <person name="Beckman K.B."/>
            <person name="Gohl D.M."/>
        </authorList>
    </citation>
    <scope>NUCLEOTIDE SEQUENCE</scope>
    <source>
        <strain evidence="1">Duluth1</strain>
        <tissue evidence="1">Whole animal</tissue>
    </source>
</reference>
<sequence>MLTDEQESLRLLRAVWHPGGNRKEDTSGWFHNPVNMIVSTSGHSGSREPISGEIYSVSVEGPSEHPDSICKETVPVQLVYQKITRWSYINAGD</sequence>
<proteinExistence type="predicted"/>
<evidence type="ECO:0000313" key="2">
    <source>
        <dbReference type="Proteomes" id="UP000828390"/>
    </source>
</evidence>
<organism evidence="1 2">
    <name type="scientific">Dreissena polymorpha</name>
    <name type="common">Zebra mussel</name>
    <name type="synonym">Mytilus polymorpha</name>
    <dbReference type="NCBI Taxonomy" id="45954"/>
    <lineage>
        <taxon>Eukaryota</taxon>
        <taxon>Metazoa</taxon>
        <taxon>Spiralia</taxon>
        <taxon>Lophotrochozoa</taxon>
        <taxon>Mollusca</taxon>
        <taxon>Bivalvia</taxon>
        <taxon>Autobranchia</taxon>
        <taxon>Heteroconchia</taxon>
        <taxon>Euheterodonta</taxon>
        <taxon>Imparidentia</taxon>
        <taxon>Neoheterodontei</taxon>
        <taxon>Myida</taxon>
        <taxon>Dreissenoidea</taxon>
        <taxon>Dreissenidae</taxon>
        <taxon>Dreissena</taxon>
    </lineage>
</organism>
<dbReference type="EMBL" id="JAIWYP010000005">
    <property type="protein sequence ID" value="KAH3821824.1"/>
    <property type="molecule type" value="Genomic_DNA"/>
</dbReference>
<dbReference type="Proteomes" id="UP000828390">
    <property type="component" value="Unassembled WGS sequence"/>
</dbReference>
<accession>A0A9D4JT12</accession>
<name>A0A9D4JT12_DREPO</name>
<keyword evidence="2" id="KW-1185">Reference proteome</keyword>
<evidence type="ECO:0000313" key="1">
    <source>
        <dbReference type="EMBL" id="KAH3821824.1"/>
    </source>
</evidence>
<gene>
    <name evidence="1" type="ORF">DPMN_123592</name>
</gene>
<reference evidence="1" key="2">
    <citation type="submission" date="2020-11" db="EMBL/GenBank/DDBJ databases">
        <authorList>
            <person name="McCartney M.A."/>
            <person name="Auch B."/>
            <person name="Kono T."/>
            <person name="Mallez S."/>
            <person name="Becker A."/>
            <person name="Gohl D.M."/>
            <person name="Silverstein K.A.T."/>
            <person name="Koren S."/>
            <person name="Bechman K.B."/>
            <person name="Herman A."/>
            <person name="Abrahante J.E."/>
            <person name="Garbe J."/>
        </authorList>
    </citation>
    <scope>NUCLEOTIDE SEQUENCE</scope>
    <source>
        <strain evidence="1">Duluth1</strain>
        <tissue evidence="1">Whole animal</tissue>
    </source>
</reference>
<dbReference type="AlphaFoldDB" id="A0A9D4JT12"/>
<comment type="caution">
    <text evidence="1">The sequence shown here is derived from an EMBL/GenBank/DDBJ whole genome shotgun (WGS) entry which is preliminary data.</text>
</comment>